<evidence type="ECO:0000313" key="2">
    <source>
        <dbReference type="EMBL" id="WOK92571.1"/>
    </source>
</evidence>
<dbReference type="AlphaFoldDB" id="A0AAQ3JM90"/>
<dbReference type="EMBL" id="CP136890">
    <property type="protein sequence ID" value="WOK92571.1"/>
    <property type="molecule type" value="Genomic_DNA"/>
</dbReference>
<reference evidence="2 3" key="1">
    <citation type="submission" date="2023-10" db="EMBL/GenBank/DDBJ databases">
        <title>Chromosome-scale genome assembly provides insights into flower coloration mechanisms of Canna indica.</title>
        <authorList>
            <person name="Li C."/>
        </authorList>
    </citation>
    <scope>NUCLEOTIDE SEQUENCE [LARGE SCALE GENOMIC DNA]</scope>
    <source>
        <tissue evidence="2">Flower</tissue>
    </source>
</reference>
<proteinExistence type="predicted"/>
<sequence>MEEYAEGTPTTSSSIAMNGCCSSISVVHLSSGFLTKHRRRKSFPSSEKSVGISGNSSLNPILKSNPHAAWPPSNKPAQAGRPVAISATTHPRDHTSAAAPYSPSATASGDMYIGVPRMPPPPRASQPSSILFASPKSAILTTSAAAPTTMRVPSRVHVAQPEQNRAHKAPDGGFRERSTSAAERVAERAGGSVLEEEIIRLGAGGRVGGDVVAEAADQVGAIAEVVEHGLLMAEEAGGGERRRLHRHQRRELSGAAVGETDGSEAATADDLSSSPLLGWSSFIFSVHQLLV</sequence>
<accession>A0AAQ3JM90</accession>
<feature type="region of interest" description="Disordered" evidence="1">
    <location>
        <begin position="110"/>
        <end position="129"/>
    </location>
</feature>
<protein>
    <submittedName>
        <fullName evidence="2">Uncharacterized protein</fullName>
    </submittedName>
</protein>
<feature type="compositionally biased region" description="Basic and acidic residues" evidence="1">
    <location>
        <begin position="164"/>
        <end position="178"/>
    </location>
</feature>
<feature type="region of interest" description="Disordered" evidence="1">
    <location>
        <begin position="35"/>
        <end position="80"/>
    </location>
</feature>
<keyword evidence="3" id="KW-1185">Reference proteome</keyword>
<gene>
    <name evidence="2" type="ORF">Cni_G01262</name>
</gene>
<name>A0AAQ3JM90_9LILI</name>
<feature type="region of interest" description="Disordered" evidence="1">
    <location>
        <begin position="144"/>
        <end position="179"/>
    </location>
</feature>
<feature type="compositionally biased region" description="Polar residues" evidence="1">
    <location>
        <begin position="43"/>
        <end position="59"/>
    </location>
</feature>
<evidence type="ECO:0000313" key="3">
    <source>
        <dbReference type="Proteomes" id="UP001327560"/>
    </source>
</evidence>
<feature type="region of interest" description="Disordered" evidence="1">
    <location>
        <begin position="237"/>
        <end position="270"/>
    </location>
</feature>
<organism evidence="2 3">
    <name type="scientific">Canna indica</name>
    <name type="common">Indian-shot</name>
    <dbReference type="NCBI Taxonomy" id="4628"/>
    <lineage>
        <taxon>Eukaryota</taxon>
        <taxon>Viridiplantae</taxon>
        <taxon>Streptophyta</taxon>
        <taxon>Embryophyta</taxon>
        <taxon>Tracheophyta</taxon>
        <taxon>Spermatophyta</taxon>
        <taxon>Magnoliopsida</taxon>
        <taxon>Liliopsida</taxon>
        <taxon>Zingiberales</taxon>
        <taxon>Cannaceae</taxon>
        <taxon>Canna</taxon>
    </lineage>
</organism>
<evidence type="ECO:0000256" key="1">
    <source>
        <dbReference type="SAM" id="MobiDB-lite"/>
    </source>
</evidence>
<dbReference type="Proteomes" id="UP001327560">
    <property type="component" value="Chromosome 1"/>
</dbReference>